<dbReference type="PANTHER" id="PTHR48153:SF4">
    <property type="entry name" value="UBIQUITIN CARBOXYL-TERMINAL HYDROLASE MUG105"/>
    <property type="match status" value="1"/>
</dbReference>
<dbReference type="InterPro" id="IPR012462">
    <property type="entry name" value="UFSP1/2_DUB_cat"/>
</dbReference>
<gene>
    <name evidence="4" type="ORF">HO173_000300</name>
</gene>
<protein>
    <recommendedName>
        <fullName evidence="3">UFSP1/2/DUB catalytic domain-containing protein</fullName>
    </recommendedName>
</protein>
<dbReference type="GO" id="GO:0019783">
    <property type="term" value="F:ubiquitin-like protein peptidase activity"/>
    <property type="evidence" value="ECO:0007669"/>
    <property type="project" value="TreeGrafter"/>
</dbReference>
<dbReference type="OrthoDB" id="288987at2759"/>
<accession>A0A8H6LAJ5</accession>
<dbReference type="EMBL" id="JACCJC010000001">
    <property type="protein sequence ID" value="KAF6241589.1"/>
    <property type="molecule type" value="Genomic_DNA"/>
</dbReference>
<dbReference type="RefSeq" id="XP_037170829.1">
    <property type="nucleotide sequence ID" value="XM_037302250.1"/>
</dbReference>
<evidence type="ECO:0000256" key="2">
    <source>
        <dbReference type="SAM" id="MobiDB-lite"/>
    </source>
</evidence>
<sequence length="494" mass="54801">MNTGELVDCPFCGFTDHDHYFLLQHVETVHPEGGRPSPFAAREDLAHRVEPPAEETEGASDISSEYIECQCGEFCLFTEFESHLDMHYAEGMGVDETSKTQANVAAPGSTLDPGKAPSPQMDFPSPTSLHIVPSGPSRPIPTRSVVDRSHCSTGRKSGNAVRDFIDALCHSTSPPSRKSSQATCNRFPRRLGRAELGPHAHEEQMPDWLRKELEIGAKVKVTNQITPDGRLLRIENVANEVRGVISVIAQLCEQDPAVSRAYLCHSDVMHVVKLAKEGGFCGYRNIQMMISYIQDARSEGHRHFQGRLPSIIQIQDMIESAWDRGFNSLGRIETGGIRGTRKYIGTPEAQALLQNLGIGCSADAFNEGQELPTHERLLEAVERYFLASCPSPTSSHKVFRTSLPPIYFQHPGHSMTIVGFERRNNGSCNLLVLDPMFKPSPGVSRFIGVQFRTAAPEKLLKAYRRGSSYLRKYSTFEILKLASRAPERAGWRGL</sequence>
<dbReference type="Proteomes" id="UP000578531">
    <property type="component" value="Unassembled WGS sequence"/>
</dbReference>
<reference evidence="4 5" key="1">
    <citation type="journal article" date="2020" name="Genomics">
        <title>Complete, high-quality genomes from long-read metagenomic sequencing of two wolf lichen thalli reveals enigmatic genome architecture.</title>
        <authorList>
            <person name="McKenzie S.K."/>
            <person name="Walston R.F."/>
            <person name="Allen J.L."/>
        </authorList>
    </citation>
    <scope>NUCLEOTIDE SEQUENCE [LARGE SCALE GENOMIC DNA]</scope>
    <source>
        <strain evidence="4">WasteWater2</strain>
    </source>
</reference>
<keyword evidence="5" id="KW-1185">Reference proteome</keyword>
<keyword evidence="1" id="KW-0378">Hydrolase</keyword>
<dbReference type="AlphaFoldDB" id="A0A8H6LAJ5"/>
<name>A0A8H6LAJ5_9LECA</name>
<evidence type="ECO:0000313" key="4">
    <source>
        <dbReference type="EMBL" id="KAF6241589.1"/>
    </source>
</evidence>
<organism evidence="4 5">
    <name type="scientific">Letharia columbiana</name>
    <dbReference type="NCBI Taxonomy" id="112416"/>
    <lineage>
        <taxon>Eukaryota</taxon>
        <taxon>Fungi</taxon>
        <taxon>Dikarya</taxon>
        <taxon>Ascomycota</taxon>
        <taxon>Pezizomycotina</taxon>
        <taxon>Lecanoromycetes</taxon>
        <taxon>OSLEUM clade</taxon>
        <taxon>Lecanoromycetidae</taxon>
        <taxon>Lecanorales</taxon>
        <taxon>Lecanorineae</taxon>
        <taxon>Parmeliaceae</taxon>
        <taxon>Letharia</taxon>
    </lineage>
</organism>
<comment type="caution">
    <text evidence="4">The sequence shown here is derived from an EMBL/GenBank/DDBJ whole genome shotgun (WGS) entry which is preliminary data.</text>
</comment>
<feature type="region of interest" description="Disordered" evidence="2">
    <location>
        <begin position="133"/>
        <end position="154"/>
    </location>
</feature>
<feature type="region of interest" description="Disordered" evidence="2">
    <location>
        <begin position="100"/>
        <end position="121"/>
    </location>
</feature>
<dbReference type="GeneID" id="59281980"/>
<evidence type="ECO:0000313" key="5">
    <source>
        <dbReference type="Proteomes" id="UP000578531"/>
    </source>
</evidence>
<dbReference type="PANTHER" id="PTHR48153">
    <property type="entry name" value="UFM1-SPECIFIC PROTEASE 2"/>
    <property type="match status" value="1"/>
</dbReference>
<proteinExistence type="predicted"/>
<dbReference type="Gene3D" id="3.90.70.130">
    <property type="match status" value="1"/>
</dbReference>
<dbReference type="Pfam" id="PF07910">
    <property type="entry name" value="Peptidase_C78"/>
    <property type="match status" value="1"/>
</dbReference>
<feature type="domain" description="UFSP1/2/DUB catalytic" evidence="3">
    <location>
        <begin position="259"/>
        <end position="479"/>
    </location>
</feature>
<evidence type="ECO:0000256" key="1">
    <source>
        <dbReference type="ARBA" id="ARBA00022801"/>
    </source>
</evidence>
<evidence type="ECO:0000259" key="3">
    <source>
        <dbReference type="Pfam" id="PF07910"/>
    </source>
</evidence>